<comment type="similarity">
    <text evidence="1">Belongs to the bacterial ribosomal protein bL12 family.</text>
</comment>
<accession>A0A8J9T8U6</accession>
<evidence type="ECO:0000256" key="1">
    <source>
        <dbReference type="ARBA" id="ARBA00007197"/>
    </source>
</evidence>
<evidence type="ECO:0000313" key="5">
    <source>
        <dbReference type="EMBL" id="CAG9280112.1"/>
    </source>
</evidence>
<gene>
    <name evidence="5" type="ORF">PTTT1_LOCUS12244</name>
</gene>
<dbReference type="InterPro" id="IPR013823">
    <property type="entry name" value="Ribosomal_bL12_C"/>
</dbReference>
<keyword evidence="3" id="KW-0687">Ribonucleoprotein</keyword>
<dbReference type="GO" id="GO:0006412">
    <property type="term" value="P:translation"/>
    <property type="evidence" value="ECO:0007669"/>
    <property type="project" value="InterPro"/>
</dbReference>
<dbReference type="NCBIfam" id="TIGR00855">
    <property type="entry name" value="L12"/>
    <property type="match status" value="1"/>
</dbReference>
<dbReference type="FunFam" id="3.30.1390.10:FF:000001">
    <property type="entry name" value="50S ribosomal protein L7/L12"/>
    <property type="match status" value="1"/>
</dbReference>
<dbReference type="AlphaFoldDB" id="A0A8J9T8U6"/>
<dbReference type="Gene3D" id="3.30.1390.10">
    <property type="match status" value="1"/>
</dbReference>
<dbReference type="GO" id="GO:0003735">
    <property type="term" value="F:structural constituent of ribosome"/>
    <property type="evidence" value="ECO:0007669"/>
    <property type="project" value="InterPro"/>
</dbReference>
<protein>
    <recommendedName>
        <fullName evidence="4">Large ribosomal subunit protein bL12 C-terminal domain-containing protein</fullName>
    </recommendedName>
</protein>
<keyword evidence="2" id="KW-0689">Ribosomal protein</keyword>
<sequence>MADEIVHLNMLEMNELVNKIADHYGFDDTMLSPDDGADDGDGALDGLGGAAAAPVEEKKVFDLKLVSYDDKAKIKVIKEVRSLAGLGLKEAKEMVEGAPKVILKDIKKELAEECKAKLEEIGAVMEIV</sequence>
<dbReference type="Pfam" id="PF00542">
    <property type="entry name" value="Ribosomal_L12"/>
    <property type="match status" value="1"/>
</dbReference>
<dbReference type="GO" id="GO:0003729">
    <property type="term" value="F:mRNA binding"/>
    <property type="evidence" value="ECO:0007669"/>
    <property type="project" value="TreeGrafter"/>
</dbReference>
<name>A0A8J9T8U6_PHATR</name>
<feature type="domain" description="Large ribosomal subunit protein bL12 C-terminal" evidence="4">
    <location>
        <begin position="61"/>
        <end position="127"/>
    </location>
</feature>
<evidence type="ECO:0000256" key="3">
    <source>
        <dbReference type="ARBA" id="ARBA00023274"/>
    </source>
</evidence>
<evidence type="ECO:0000259" key="4">
    <source>
        <dbReference type="Pfam" id="PF00542"/>
    </source>
</evidence>
<dbReference type="InterPro" id="IPR014719">
    <property type="entry name" value="Ribosomal_bL12_C/ClpS-like"/>
</dbReference>
<dbReference type="EMBL" id="OU594953">
    <property type="protein sequence ID" value="CAG9280112.1"/>
    <property type="molecule type" value="Genomic_DNA"/>
</dbReference>
<dbReference type="Proteomes" id="UP000836788">
    <property type="component" value="Chromosome 12"/>
</dbReference>
<dbReference type="PANTHER" id="PTHR45987:SF4">
    <property type="entry name" value="LARGE RIBOSOMAL SUBUNIT PROTEIN BL12M"/>
    <property type="match status" value="1"/>
</dbReference>
<dbReference type="CDD" id="cd00387">
    <property type="entry name" value="Ribosomal_L7_L12"/>
    <property type="match status" value="1"/>
</dbReference>
<organism evidence="5">
    <name type="scientific">Phaeodactylum tricornutum</name>
    <name type="common">Diatom</name>
    <dbReference type="NCBI Taxonomy" id="2850"/>
    <lineage>
        <taxon>Eukaryota</taxon>
        <taxon>Sar</taxon>
        <taxon>Stramenopiles</taxon>
        <taxon>Ochrophyta</taxon>
        <taxon>Bacillariophyta</taxon>
        <taxon>Bacillariophyceae</taxon>
        <taxon>Bacillariophycidae</taxon>
        <taxon>Naviculales</taxon>
        <taxon>Phaeodactylaceae</taxon>
        <taxon>Phaeodactylum</taxon>
    </lineage>
</organism>
<dbReference type="InterPro" id="IPR000206">
    <property type="entry name" value="Ribosomal_bL12"/>
</dbReference>
<reference evidence="5" key="1">
    <citation type="submission" date="2022-02" db="EMBL/GenBank/DDBJ databases">
        <authorList>
            <person name="Giguere J D."/>
        </authorList>
    </citation>
    <scope>NUCLEOTIDE SEQUENCE</scope>
    <source>
        <strain evidence="5">CCAP 1055/1</strain>
    </source>
</reference>
<proteinExistence type="inferred from homology"/>
<dbReference type="SUPFAM" id="SSF54736">
    <property type="entry name" value="ClpS-like"/>
    <property type="match status" value="1"/>
</dbReference>
<dbReference type="GO" id="GO:0005840">
    <property type="term" value="C:ribosome"/>
    <property type="evidence" value="ECO:0007669"/>
    <property type="project" value="UniProtKB-KW"/>
</dbReference>
<dbReference type="PANTHER" id="PTHR45987">
    <property type="entry name" value="39S RIBOSOMAL PROTEIN L12"/>
    <property type="match status" value="1"/>
</dbReference>
<dbReference type="GO" id="GO:1990904">
    <property type="term" value="C:ribonucleoprotein complex"/>
    <property type="evidence" value="ECO:0007669"/>
    <property type="project" value="UniProtKB-KW"/>
</dbReference>
<evidence type="ECO:0000256" key="2">
    <source>
        <dbReference type="ARBA" id="ARBA00022980"/>
    </source>
</evidence>